<reference evidence="1" key="2">
    <citation type="journal article" date="2015" name="Data Brief">
        <title>Shoot transcriptome of the giant reed, Arundo donax.</title>
        <authorList>
            <person name="Barrero R.A."/>
            <person name="Guerrero F.D."/>
            <person name="Moolhuijzen P."/>
            <person name="Goolsby J.A."/>
            <person name="Tidwell J."/>
            <person name="Bellgard S.E."/>
            <person name="Bellgard M.I."/>
        </authorList>
    </citation>
    <scope>NUCLEOTIDE SEQUENCE</scope>
    <source>
        <tissue evidence="1">Shoot tissue taken approximately 20 cm above the soil surface</tissue>
    </source>
</reference>
<reference evidence="1" key="1">
    <citation type="submission" date="2014-09" db="EMBL/GenBank/DDBJ databases">
        <authorList>
            <person name="Magalhaes I.L.F."/>
            <person name="Oliveira U."/>
            <person name="Santos F.R."/>
            <person name="Vidigal T.H.D.A."/>
            <person name="Brescovit A.D."/>
            <person name="Santos A.J."/>
        </authorList>
    </citation>
    <scope>NUCLEOTIDE SEQUENCE</scope>
    <source>
        <tissue evidence="1">Shoot tissue taken approximately 20 cm above the soil surface</tissue>
    </source>
</reference>
<dbReference type="EMBL" id="GBRH01184470">
    <property type="protein sequence ID" value="JAE13426.1"/>
    <property type="molecule type" value="Transcribed_RNA"/>
</dbReference>
<organism evidence="1">
    <name type="scientific">Arundo donax</name>
    <name type="common">Giant reed</name>
    <name type="synonym">Donax arundinaceus</name>
    <dbReference type="NCBI Taxonomy" id="35708"/>
    <lineage>
        <taxon>Eukaryota</taxon>
        <taxon>Viridiplantae</taxon>
        <taxon>Streptophyta</taxon>
        <taxon>Embryophyta</taxon>
        <taxon>Tracheophyta</taxon>
        <taxon>Spermatophyta</taxon>
        <taxon>Magnoliopsida</taxon>
        <taxon>Liliopsida</taxon>
        <taxon>Poales</taxon>
        <taxon>Poaceae</taxon>
        <taxon>PACMAD clade</taxon>
        <taxon>Arundinoideae</taxon>
        <taxon>Arundineae</taxon>
        <taxon>Arundo</taxon>
    </lineage>
</organism>
<protein>
    <submittedName>
        <fullName evidence="1">Uncharacterized protein</fullName>
    </submittedName>
</protein>
<sequence length="31" mass="3655">MKRLHIQYVTMVIAQSPQLKTINICTQIKRV</sequence>
<evidence type="ECO:0000313" key="1">
    <source>
        <dbReference type="EMBL" id="JAE13426.1"/>
    </source>
</evidence>
<accession>A0A0A9FSY6</accession>
<name>A0A0A9FSY6_ARUDO</name>
<dbReference type="AlphaFoldDB" id="A0A0A9FSY6"/>
<proteinExistence type="predicted"/>